<proteinExistence type="inferred from homology"/>
<dbReference type="InterPro" id="IPR006015">
    <property type="entry name" value="Universal_stress_UspA"/>
</dbReference>
<evidence type="ECO:0000256" key="4">
    <source>
        <dbReference type="SAM" id="MobiDB-lite"/>
    </source>
</evidence>
<keyword evidence="3" id="KW-0067">ATP-binding</keyword>
<dbReference type="Gene3D" id="3.40.50.620">
    <property type="entry name" value="HUPs"/>
    <property type="match status" value="2"/>
</dbReference>
<dbReference type="Pfam" id="PF00582">
    <property type="entry name" value="Usp"/>
    <property type="match status" value="1"/>
</dbReference>
<sequence>MGRIPRACTARTTLDRARAAGPRTPAPRHGAAELDRGLADQAAELVRTSVDDLAITPEIAYGTADSVLIDRGEHARFLVIGMHTVLGSALIGRTTTHVATRARCPVVVWRGTAGRPIPRRRPIVVGVDGTRLSRPEIECALELAAALGVPLTAVHAWPPGIEPVGRRSGGDIEHRAILAESLAGWHEKFPDVQVTESVVAGAAVPVLMGATADAQFLVVGSRARAAAAAVLLGSTSRDLLHRTPCPVLICRGFAD</sequence>
<dbReference type="InterPro" id="IPR014729">
    <property type="entry name" value="Rossmann-like_a/b/a_fold"/>
</dbReference>
<dbReference type="GO" id="GO:0005524">
    <property type="term" value="F:ATP binding"/>
    <property type="evidence" value="ECO:0007669"/>
    <property type="project" value="UniProtKB-KW"/>
</dbReference>
<accession>A0A291RPR5</accession>
<dbReference type="PANTHER" id="PTHR46268">
    <property type="entry name" value="STRESS RESPONSE PROTEIN NHAX"/>
    <property type="match status" value="1"/>
</dbReference>
<evidence type="ECO:0000313" key="6">
    <source>
        <dbReference type="EMBL" id="ATL69315.1"/>
    </source>
</evidence>
<dbReference type="PRINTS" id="PR01438">
    <property type="entry name" value="UNVRSLSTRESS"/>
</dbReference>
<dbReference type="InterPro" id="IPR006016">
    <property type="entry name" value="UspA"/>
</dbReference>
<dbReference type="EMBL" id="CP023778">
    <property type="protein sequence ID" value="ATL69315.1"/>
    <property type="molecule type" value="Genomic_DNA"/>
</dbReference>
<protein>
    <recommendedName>
        <fullName evidence="5">UspA domain-containing protein</fullName>
    </recommendedName>
</protein>
<reference evidence="6 7" key="1">
    <citation type="submission" date="2017-10" db="EMBL/GenBank/DDBJ databases">
        <title>Comparative genomics between pathogenic Norcardia.</title>
        <authorList>
            <person name="Zeng L."/>
        </authorList>
    </citation>
    <scope>NUCLEOTIDE SEQUENCE [LARGE SCALE GENOMIC DNA]</scope>
    <source>
        <strain evidence="6 7">NC_YFY_NT001</strain>
    </source>
</reference>
<feature type="region of interest" description="Disordered" evidence="4">
    <location>
        <begin position="11"/>
        <end position="32"/>
    </location>
</feature>
<name>A0A291RPR5_9NOCA</name>
<gene>
    <name evidence="6" type="ORF">CRH09_27200</name>
</gene>
<evidence type="ECO:0000259" key="5">
    <source>
        <dbReference type="Pfam" id="PF00582"/>
    </source>
</evidence>
<evidence type="ECO:0000256" key="3">
    <source>
        <dbReference type="ARBA" id="ARBA00022840"/>
    </source>
</evidence>
<feature type="domain" description="UspA" evidence="5">
    <location>
        <begin position="121"/>
        <end position="251"/>
    </location>
</feature>
<keyword evidence="2" id="KW-0547">Nucleotide-binding</keyword>
<dbReference type="PANTHER" id="PTHR46268:SF27">
    <property type="entry name" value="UNIVERSAL STRESS PROTEIN RV2623"/>
    <property type="match status" value="1"/>
</dbReference>
<dbReference type="AlphaFoldDB" id="A0A291RPR5"/>
<dbReference type="SUPFAM" id="SSF52402">
    <property type="entry name" value="Adenine nucleotide alpha hydrolases-like"/>
    <property type="match status" value="2"/>
</dbReference>
<organism evidence="6 7">
    <name type="scientific">Nocardia terpenica</name>
    <dbReference type="NCBI Taxonomy" id="455432"/>
    <lineage>
        <taxon>Bacteria</taxon>
        <taxon>Bacillati</taxon>
        <taxon>Actinomycetota</taxon>
        <taxon>Actinomycetes</taxon>
        <taxon>Mycobacteriales</taxon>
        <taxon>Nocardiaceae</taxon>
        <taxon>Nocardia</taxon>
    </lineage>
</organism>
<evidence type="ECO:0000256" key="2">
    <source>
        <dbReference type="ARBA" id="ARBA00022741"/>
    </source>
</evidence>
<comment type="similarity">
    <text evidence="1">Belongs to the universal stress protein A family.</text>
</comment>
<feature type="compositionally biased region" description="Low complexity" evidence="4">
    <location>
        <begin position="19"/>
        <end position="29"/>
    </location>
</feature>
<evidence type="ECO:0000256" key="1">
    <source>
        <dbReference type="ARBA" id="ARBA00008791"/>
    </source>
</evidence>
<dbReference type="Proteomes" id="UP000221961">
    <property type="component" value="Chromosome"/>
</dbReference>
<evidence type="ECO:0000313" key="7">
    <source>
        <dbReference type="Proteomes" id="UP000221961"/>
    </source>
</evidence>
<dbReference type="KEGG" id="ntp:CRH09_27200"/>